<protein>
    <submittedName>
        <fullName evidence="12">Probable protein phosphatase 2C 35 (AtPP2C35)</fullName>
    </submittedName>
</protein>
<dbReference type="Gene3D" id="3.30.1230.20">
    <property type="match status" value="1"/>
</dbReference>
<evidence type="ECO:0000313" key="11">
    <source>
        <dbReference type="EMBL" id="CAL1133117.1"/>
    </source>
</evidence>
<gene>
    <name evidence="10" type="ORF">C1SCF055_LOCUS7676</name>
</gene>
<dbReference type="PROSITE" id="PS51746">
    <property type="entry name" value="PPM_2"/>
    <property type="match status" value="1"/>
</dbReference>
<dbReference type="GO" id="GO:0003735">
    <property type="term" value="F:structural constituent of ribosome"/>
    <property type="evidence" value="ECO:0007669"/>
    <property type="project" value="InterPro"/>
</dbReference>
<dbReference type="InterPro" id="IPR001932">
    <property type="entry name" value="PPM-type_phosphatase-like_dom"/>
</dbReference>
<keyword evidence="4 8" id="KW-0378">Hydrolase</keyword>
<dbReference type="InterPro" id="IPR038579">
    <property type="entry name" value="Ribosomal_eS21_sf"/>
</dbReference>
<dbReference type="GO" id="GO:0006412">
    <property type="term" value="P:translation"/>
    <property type="evidence" value="ECO:0007669"/>
    <property type="project" value="InterPro"/>
</dbReference>
<evidence type="ECO:0000256" key="4">
    <source>
        <dbReference type="ARBA" id="ARBA00022801"/>
    </source>
</evidence>
<keyword evidence="3" id="KW-0479">Metal-binding</keyword>
<dbReference type="EMBL" id="CAMXCT010000510">
    <property type="protein sequence ID" value="CAI3979742.1"/>
    <property type="molecule type" value="Genomic_DNA"/>
</dbReference>
<evidence type="ECO:0000313" key="12">
    <source>
        <dbReference type="EMBL" id="CAL4767054.1"/>
    </source>
</evidence>
<dbReference type="GO" id="GO:0016020">
    <property type="term" value="C:membrane"/>
    <property type="evidence" value="ECO:0007669"/>
    <property type="project" value="UniProtKB-SubCell"/>
</dbReference>
<organism evidence="10">
    <name type="scientific">Cladocopium goreaui</name>
    <dbReference type="NCBI Taxonomy" id="2562237"/>
    <lineage>
        <taxon>Eukaryota</taxon>
        <taxon>Sar</taxon>
        <taxon>Alveolata</taxon>
        <taxon>Dinophyceae</taxon>
        <taxon>Suessiales</taxon>
        <taxon>Symbiodiniaceae</taxon>
        <taxon>Cladocopium</taxon>
    </lineage>
</organism>
<evidence type="ECO:0000256" key="1">
    <source>
        <dbReference type="ARBA" id="ARBA00004170"/>
    </source>
</evidence>
<evidence type="ECO:0000256" key="5">
    <source>
        <dbReference type="ARBA" id="ARBA00022912"/>
    </source>
</evidence>
<dbReference type="OrthoDB" id="10264738at2759"/>
<dbReference type="InterPro" id="IPR036457">
    <property type="entry name" value="PPM-type-like_dom_sf"/>
</dbReference>
<dbReference type="GO" id="GO:0004722">
    <property type="term" value="F:protein serine/threonine phosphatase activity"/>
    <property type="evidence" value="ECO:0007669"/>
    <property type="project" value="InterPro"/>
</dbReference>
<dbReference type="CDD" id="cd00143">
    <property type="entry name" value="PP2Cc"/>
    <property type="match status" value="1"/>
</dbReference>
<evidence type="ECO:0000256" key="3">
    <source>
        <dbReference type="ARBA" id="ARBA00022723"/>
    </source>
</evidence>
<evidence type="ECO:0000313" key="13">
    <source>
        <dbReference type="Proteomes" id="UP001152797"/>
    </source>
</evidence>
<keyword evidence="7" id="KW-0687">Ribonucleoprotein</keyword>
<dbReference type="EMBL" id="CAMXCT030000510">
    <property type="protein sequence ID" value="CAL4767054.1"/>
    <property type="molecule type" value="Genomic_DNA"/>
</dbReference>
<comment type="similarity">
    <text evidence="2">Belongs to the eukaryotic ribosomal protein eS21 family.</text>
</comment>
<dbReference type="Pfam" id="PF00481">
    <property type="entry name" value="PP2C"/>
    <property type="match status" value="1"/>
</dbReference>
<evidence type="ECO:0000256" key="8">
    <source>
        <dbReference type="RuleBase" id="RU003465"/>
    </source>
</evidence>
<dbReference type="PANTHER" id="PTHR47992">
    <property type="entry name" value="PROTEIN PHOSPHATASE"/>
    <property type="match status" value="1"/>
</dbReference>
<dbReference type="Pfam" id="PF01249">
    <property type="entry name" value="Ribosomal_S21e"/>
    <property type="match status" value="1"/>
</dbReference>
<keyword evidence="5 8" id="KW-0904">Protein phosphatase</keyword>
<dbReference type="InterPro" id="IPR001931">
    <property type="entry name" value="Ribosomal_eS21"/>
</dbReference>
<reference evidence="11" key="2">
    <citation type="submission" date="2024-04" db="EMBL/GenBank/DDBJ databases">
        <authorList>
            <person name="Chen Y."/>
            <person name="Shah S."/>
            <person name="Dougan E. K."/>
            <person name="Thang M."/>
            <person name="Chan C."/>
        </authorList>
    </citation>
    <scope>NUCLEOTIDE SEQUENCE [LARGE SCALE GENOMIC DNA]</scope>
</reference>
<feature type="domain" description="PPM-type phosphatase" evidence="9">
    <location>
        <begin position="115"/>
        <end position="392"/>
    </location>
</feature>
<accession>A0A9P1BU76</accession>
<dbReference type="Proteomes" id="UP001152797">
    <property type="component" value="Unassembled WGS sequence"/>
</dbReference>
<proteinExistence type="inferred from homology"/>
<reference evidence="10" key="1">
    <citation type="submission" date="2022-10" db="EMBL/GenBank/DDBJ databases">
        <authorList>
            <person name="Chen Y."/>
            <person name="Dougan E. K."/>
            <person name="Chan C."/>
            <person name="Rhodes N."/>
            <person name="Thang M."/>
        </authorList>
    </citation>
    <scope>NUCLEOTIDE SEQUENCE</scope>
</reference>
<sequence>MQNDEVPWLGMAGKCSATNRLIPAKEHGAVQLNVAQVDEQGTYSGEFYTFALAGFIRQRGESDACDPEATLQLLPSEKNARKVAVRGVLRKEDELQDGFEPKRTITEGNAATLKRAALGCVCRKGLKPESPSQDDFCVFHTGLATLVGVFDGHGPFGHDVANFVQENLPREFLKSESFQQNDIERALKEAFSATQQKCLEKAELEEGSLDCSLSGTTATMAFVKKSVLYIANVGDSTAILAKKTSGKAYGWEQITRLHRLSDEDERQRVEDAGGQVKRLDGDLPQRLFLKDKLYPGLINSRSLGDTIGASCGVICEADVKRIEFRGKDQFMLLCSDGVWEFFEMQEAVDLVAPFGKAKAQEAAEALAKEAWKRWIQEEGNVVDDITVIVCWL</sequence>
<evidence type="ECO:0000313" key="10">
    <source>
        <dbReference type="EMBL" id="CAI3979742.1"/>
    </source>
</evidence>
<dbReference type="GO" id="GO:1990904">
    <property type="term" value="C:ribonucleoprotein complex"/>
    <property type="evidence" value="ECO:0007669"/>
    <property type="project" value="UniProtKB-KW"/>
</dbReference>
<evidence type="ECO:0000256" key="7">
    <source>
        <dbReference type="ARBA" id="ARBA00023274"/>
    </source>
</evidence>
<comment type="similarity">
    <text evidence="8">Belongs to the PP2C family.</text>
</comment>
<dbReference type="InterPro" id="IPR015655">
    <property type="entry name" value="PP2C"/>
</dbReference>
<dbReference type="PROSITE" id="PS01032">
    <property type="entry name" value="PPM_1"/>
    <property type="match status" value="1"/>
</dbReference>
<dbReference type="EMBL" id="CAMXCT020000510">
    <property type="protein sequence ID" value="CAL1133117.1"/>
    <property type="molecule type" value="Genomic_DNA"/>
</dbReference>
<dbReference type="GO" id="GO:0046872">
    <property type="term" value="F:metal ion binding"/>
    <property type="evidence" value="ECO:0007669"/>
    <property type="project" value="UniProtKB-KW"/>
</dbReference>
<dbReference type="GO" id="GO:0005840">
    <property type="term" value="C:ribosome"/>
    <property type="evidence" value="ECO:0007669"/>
    <property type="project" value="UniProtKB-KW"/>
</dbReference>
<comment type="subcellular location">
    <subcellularLocation>
        <location evidence="1">Membrane</location>
        <topology evidence="1">Peripheral membrane protein</topology>
    </subcellularLocation>
</comment>
<comment type="caution">
    <text evidence="10">The sequence shown here is derived from an EMBL/GenBank/DDBJ whole genome shotgun (WGS) entry which is preliminary data.</text>
</comment>
<dbReference type="SMART" id="SM00332">
    <property type="entry name" value="PP2Cc"/>
    <property type="match status" value="1"/>
</dbReference>
<dbReference type="Gene3D" id="3.60.40.10">
    <property type="entry name" value="PPM-type phosphatase domain"/>
    <property type="match status" value="1"/>
</dbReference>
<dbReference type="InterPro" id="IPR000222">
    <property type="entry name" value="PP2C_BS"/>
</dbReference>
<dbReference type="SUPFAM" id="SSF81606">
    <property type="entry name" value="PP2C-like"/>
    <property type="match status" value="1"/>
</dbReference>
<keyword evidence="13" id="KW-1185">Reference proteome</keyword>
<keyword evidence="6" id="KW-0689">Ribosomal protein</keyword>
<evidence type="ECO:0000256" key="6">
    <source>
        <dbReference type="ARBA" id="ARBA00022980"/>
    </source>
</evidence>
<evidence type="ECO:0000259" key="9">
    <source>
        <dbReference type="PROSITE" id="PS51746"/>
    </source>
</evidence>
<evidence type="ECO:0000256" key="2">
    <source>
        <dbReference type="ARBA" id="ARBA00010228"/>
    </source>
</evidence>
<name>A0A9P1BU76_9DINO</name>
<dbReference type="AlphaFoldDB" id="A0A9P1BU76"/>